<feature type="region of interest" description="Disordered" evidence="1">
    <location>
        <begin position="1"/>
        <end position="70"/>
    </location>
</feature>
<evidence type="ECO:0000256" key="1">
    <source>
        <dbReference type="SAM" id="MobiDB-lite"/>
    </source>
</evidence>
<organism evidence="2">
    <name type="scientific">Marseillevirus LCMAC103</name>
    <dbReference type="NCBI Taxonomy" id="2506604"/>
    <lineage>
        <taxon>Viruses</taxon>
        <taxon>Varidnaviria</taxon>
        <taxon>Bamfordvirae</taxon>
        <taxon>Nucleocytoviricota</taxon>
        <taxon>Megaviricetes</taxon>
        <taxon>Pimascovirales</taxon>
        <taxon>Pimascovirales incertae sedis</taxon>
        <taxon>Marseilleviridae</taxon>
    </lineage>
</organism>
<evidence type="ECO:0000313" key="2">
    <source>
        <dbReference type="EMBL" id="QBK86924.1"/>
    </source>
</evidence>
<feature type="compositionally biased region" description="Basic and acidic residues" evidence="1">
    <location>
        <begin position="24"/>
        <end position="39"/>
    </location>
</feature>
<feature type="compositionally biased region" description="Basic and acidic residues" evidence="1">
    <location>
        <begin position="49"/>
        <end position="65"/>
    </location>
</feature>
<reference evidence="2" key="1">
    <citation type="journal article" date="2019" name="MBio">
        <title>Virus Genomes from Deep Sea Sediments Expand the Ocean Megavirome and Support Independent Origins of Viral Gigantism.</title>
        <authorList>
            <person name="Backstrom D."/>
            <person name="Yutin N."/>
            <person name="Jorgensen S.L."/>
            <person name="Dharamshi J."/>
            <person name="Homa F."/>
            <person name="Zaremba-Niedwiedzka K."/>
            <person name="Spang A."/>
            <person name="Wolf Y.I."/>
            <person name="Koonin E.V."/>
            <person name="Ettema T.J."/>
        </authorList>
    </citation>
    <scope>NUCLEOTIDE SEQUENCE</scope>
</reference>
<dbReference type="EMBL" id="MK500338">
    <property type="protein sequence ID" value="QBK86924.1"/>
    <property type="molecule type" value="Genomic_DNA"/>
</dbReference>
<name>A0A481YWI7_9VIRU</name>
<accession>A0A481YWI7</accession>
<gene>
    <name evidence="2" type="ORF">LCMAC103_02620</name>
</gene>
<sequence>MPSTGTPSRKTRLGAHGDPSWTAEADRPDYVVGDIERPNRRVGAGVAHAPRDDARVPAAKVDDQNPVRSHPWCHAGKIFRAHRFDKRAGS</sequence>
<proteinExistence type="predicted"/>
<protein>
    <submittedName>
        <fullName evidence="2">Uncharacterized protein</fullName>
    </submittedName>
</protein>